<comment type="function">
    <text evidence="4">This protein is one of the early assembly proteins of the 50S ribosomal subunit, although it is not seen to bind rRNA by itself. It is important during the early stages of 50S assembly.</text>
</comment>
<dbReference type="NCBIfam" id="TIGR01077">
    <property type="entry name" value="L13_A_E"/>
    <property type="match status" value="1"/>
</dbReference>
<dbReference type="AlphaFoldDB" id="A0A7G9YDY6"/>
<dbReference type="InterPro" id="IPR005755">
    <property type="entry name" value="Ribosomal_uL13_euk/arc"/>
</dbReference>
<gene>
    <name evidence="4" type="primary">rpl13</name>
    <name evidence="6" type="ORF">ABPEKODN_00033</name>
</gene>
<dbReference type="GO" id="GO:0003735">
    <property type="term" value="F:structural constituent of ribosome"/>
    <property type="evidence" value="ECO:0007669"/>
    <property type="project" value="UniProtKB-UniRule"/>
</dbReference>
<keyword evidence="3 4" id="KW-0687">Ribonucleoprotein</keyword>
<dbReference type="EMBL" id="MT631173">
    <property type="protein sequence ID" value="QNO46220.1"/>
    <property type="molecule type" value="Genomic_DNA"/>
</dbReference>
<evidence type="ECO:0000256" key="2">
    <source>
        <dbReference type="ARBA" id="ARBA00022980"/>
    </source>
</evidence>
<dbReference type="InterPro" id="IPR005822">
    <property type="entry name" value="Ribosomal_uL13"/>
</dbReference>
<dbReference type="PROSITE" id="PS00783">
    <property type="entry name" value="RIBOSOMAL_L13"/>
    <property type="match status" value="1"/>
</dbReference>
<keyword evidence="2 4" id="KW-0689">Ribosomal protein</keyword>
<evidence type="ECO:0000256" key="4">
    <source>
        <dbReference type="HAMAP-Rule" id="MF_01366"/>
    </source>
</evidence>
<dbReference type="InterPro" id="IPR023563">
    <property type="entry name" value="Ribosomal_uL13_CS"/>
</dbReference>
<protein>
    <recommendedName>
        <fullName evidence="4">Large ribosomal subunit protein uL13</fullName>
    </recommendedName>
</protein>
<evidence type="ECO:0000256" key="1">
    <source>
        <dbReference type="ARBA" id="ARBA00006227"/>
    </source>
</evidence>
<dbReference type="SUPFAM" id="SSF52161">
    <property type="entry name" value="Ribosomal protein L13"/>
    <property type="match status" value="1"/>
</dbReference>
<dbReference type="GO" id="GO:0003729">
    <property type="term" value="F:mRNA binding"/>
    <property type="evidence" value="ECO:0007669"/>
    <property type="project" value="TreeGrafter"/>
</dbReference>
<dbReference type="PANTHER" id="PTHR11545">
    <property type="entry name" value="RIBOSOMAL PROTEIN L13"/>
    <property type="match status" value="1"/>
</dbReference>
<evidence type="ECO:0000256" key="3">
    <source>
        <dbReference type="ARBA" id="ARBA00023274"/>
    </source>
</evidence>
<accession>A0A7G9YDY6</accession>
<dbReference type="GO" id="GO:0017148">
    <property type="term" value="P:negative regulation of translation"/>
    <property type="evidence" value="ECO:0007669"/>
    <property type="project" value="TreeGrafter"/>
</dbReference>
<dbReference type="HAMAP" id="MF_01366">
    <property type="entry name" value="Ribosomal_uL13"/>
    <property type="match status" value="1"/>
</dbReference>
<evidence type="ECO:0000256" key="5">
    <source>
        <dbReference type="RuleBase" id="RU003877"/>
    </source>
</evidence>
<comment type="subunit">
    <text evidence="4">Part of the 50S ribosomal subunit.</text>
</comment>
<dbReference type="InterPro" id="IPR005823">
    <property type="entry name" value="Ribosomal_uL13_bac-type"/>
</dbReference>
<reference evidence="6" key="1">
    <citation type="submission" date="2020-06" db="EMBL/GenBank/DDBJ databases">
        <title>Unique genomic features of the anaerobic methanotrophic archaea.</title>
        <authorList>
            <person name="Chadwick G.L."/>
            <person name="Skennerton C.T."/>
            <person name="Laso-Perez R."/>
            <person name="Leu A.O."/>
            <person name="Speth D.R."/>
            <person name="Yu H."/>
            <person name="Morgan-Lang C."/>
            <person name="Hatzenpichler R."/>
            <person name="Goudeau D."/>
            <person name="Malmstrom R."/>
            <person name="Brazelton W.J."/>
            <person name="Woyke T."/>
            <person name="Hallam S.J."/>
            <person name="Tyson G.W."/>
            <person name="Wegener G."/>
            <person name="Boetius A."/>
            <person name="Orphan V."/>
        </authorList>
    </citation>
    <scope>NUCLEOTIDE SEQUENCE</scope>
</reference>
<dbReference type="Gene3D" id="3.90.1180.10">
    <property type="entry name" value="Ribosomal protein L13"/>
    <property type="match status" value="1"/>
</dbReference>
<dbReference type="GO" id="GO:0022625">
    <property type="term" value="C:cytosolic large ribosomal subunit"/>
    <property type="evidence" value="ECO:0007669"/>
    <property type="project" value="UniProtKB-UniRule"/>
</dbReference>
<dbReference type="InterPro" id="IPR036899">
    <property type="entry name" value="Ribosomal_uL13_sf"/>
</dbReference>
<sequence>MNTVIIDADGLILGRLASVVASRLLSGETIAITNAERAVVSGSKTTTYREYKEQVDKGSTESGPYFPTRPDQILKRTIRGMLPHKRMRGRDAMSRLRVYVGTPAELAGSDADTIPEASMSRLGTIKYIKLGEVSTKLGVNVR</sequence>
<dbReference type="PANTHER" id="PTHR11545:SF3">
    <property type="entry name" value="LARGE RIBOSOMAL SUBUNIT PROTEIN UL13"/>
    <property type="match status" value="1"/>
</dbReference>
<dbReference type="NCBIfam" id="NF005004">
    <property type="entry name" value="PRK06394.1"/>
    <property type="match status" value="1"/>
</dbReference>
<organism evidence="6">
    <name type="scientific">Candidatus Methanogaster sp. ANME-2c ERB4</name>
    <dbReference type="NCBI Taxonomy" id="2759911"/>
    <lineage>
        <taxon>Archaea</taxon>
        <taxon>Methanobacteriati</taxon>
        <taxon>Methanobacteriota</taxon>
        <taxon>Stenosarchaea group</taxon>
        <taxon>Methanomicrobia</taxon>
        <taxon>Methanosarcinales</taxon>
        <taxon>ANME-2 cluster</taxon>
        <taxon>Candidatus Methanogasteraceae</taxon>
        <taxon>Candidatus Methanogaster</taxon>
    </lineage>
</organism>
<proteinExistence type="inferred from homology"/>
<dbReference type="PIRSF" id="PIRSF002181">
    <property type="entry name" value="Ribosomal_L13"/>
    <property type="match status" value="1"/>
</dbReference>
<dbReference type="GO" id="GO:0006412">
    <property type="term" value="P:translation"/>
    <property type="evidence" value="ECO:0007669"/>
    <property type="project" value="UniProtKB-UniRule"/>
</dbReference>
<dbReference type="CDD" id="cd00392">
    <property type="entry name" value="Ribosomal_L13"/>
    <property type="match status" value="1"/>
</dbReference>
<comment type="similarity">
    <text evidence="1 4 5">Belongs to the universal ribosomal protein uL13 family.</text>
</comment>
<dbReference type="Pfam" id="PF00572">
    <property type="entry name" value="Ribosomal_L13"/>
    <property type="match status" value="1"/>
</dbReference>
<evidence type="ECO:0000313" key="6">
    <source>
        <dbReference type="EMBL" id="QNO46220.1"/>
    </source>
</evidence>
<name>A0A7G9YDY6_9EURY</name>